<dbReference type="RefSeq" id="WP_380718003.1">
    <property type="nucleotide sequence ID" value="NZ_JBHSGI010000016.1"/>
</dbReference>
<proteinExistence type="predicted"/>
<reference evidence="3" key="1">
    <citation type="journal article" date="2019" name="Int. J. Syst. Evol. Microbiol.">
        <title>The Global Catalogue of Microorganisms (GCM) 10K type strain sequencing project: providing services to taxonomists for standard genome sequencing and annotation.</title>
        <authorList>
            <consortium name="The Broad Institute Genomics Platform"/>
            <consortium name="The Broad Institute Genome Sequencing Center for Infectious Disease"/>
            <person name="Wu L."/>
            <person name="Ma J."/>
        </authorList>
    </citation>
    <scope>NUCLEOTIDE SEQUENCE [LARGE SCALE GENOMIC DNA]</scope>
    <source>
        <strain evidence="3">CGMCC 4.7283</strain>
    </source>
</reference>
<dbReference type="InterPro" id="IPR025682">
    <property type="entry name" value="CpXC_dom"/>
</dbReference>
<evidence type="ECO:0000313" key="3">
    <source>
        <dbReference type="Proteomes" id="UP001595973"/>
    </source>
</evidence>
<evidence type="ECO:0000313" key="2">
    <source>
        <dbReference type="EMBL" id="MFC4669571.1"/>
    </source>
</evidence>
<feature type="domain" description="CpXC" evidence="1">
    <location>
        <begin position="9"/>
        <end position="144"/>
    </location>
</feature>
<sequence length="231" mass="25281">MSLFSQMNVQCPSCGATQNIAAVGSVNADRRPDLRAAILDDTFQMMACEDCGTEFRLEPLFNYLEVEKGLWIAAMPGRDMPDFLEVEDRMSAVFDTSYGSGAPAAAKAIGQDLKPRVTFGWPAVKEKLVIDGLGLDDIKVEMLKMELMRRLPEVPLAPGTELRLTGGGDAALNFAWIETVGETAEQSFSVDRMLYDEVAGNEAGWAKIRARLTNGPFVDMQKLYMGEGRAA</sequence>
<organism evidence="2 3">
    <name type="scientific">Seohaeicola nanhaiensis</name>
    <dbReference type="NCBI Taxonomy" id="1387282"/>
    <lineage>
        <taxon>Bacteria</taxon>
        <taxon>Pseudomonadati</taxon>
        <taxon>Pseudomonadota</taxon>
        <taxon>Alphaproteobacteria</taxon>
        <taxon>Rhodobacterales</taxon>
        <taxon>Roseobacteraceae</taxon>
        <taxon>Seohaeicola</taxon>
    </lineage>
</organism>
<evidence type="ECO:0000259" key="1">
    <source>
        <dbReference type="Pfam" id="PF14353"/>
    </source>
</evidence>
<dbReference type="Proteomes" id="UP001595973">
    <property type="component" value="Unassembled WGS sequence"/>
</dbReference>
<accession>A0ABV9KJ16</accession>
<dbReference type="Pfam" id="PF14353">
    <property type="entry name" value="CpXC"/>
    <property type="match status" value="1"/>
</dbReference>
<comment type="caution">
    <text evidence="2">The sequence shown here is derived from an EMBL/GenBank/DDBJ whole genome shotgun (WGS) entry which is preliminary data.</text>
</comment>
<dbReference type="EMBL" id="JBHSGI010000016">
    <property type="protein sequence ID" value="MFC4669571.1"/>
    <property type="molecule type" value="Genomic_DNA"/>
</dbReference>
<protein>
    <submittedName>
        <fullName evidence="2">CpXC domain-containing protein</fullName>
    </submittedName>
</protein>
<name>A0ABV9KJ16_9RHOB</name>
<gene>
    <name evidence="2" type="ORF">ACFO5X_13495</name>
</gene>
<keyword evidence="3" id="KW-1185">Reference proteome</keyword>